<evidence type="ECO:0000256" key="1">
    <source>
        <dbReference type="SAM" id="Phobius"/>
    </source>
</evidence>
<dbReference type="STRING" id="1121455.SAMN02745728_01436"/>
<sequence length="97" mass="11165">MKTQKTYFGIVKLLIVLACFWGFFYIISPMLVNAIPALKHYGEVQDFYEVHSGRMYYTDLNTSQLTEMYIDNSIKYSVGLQKAQNKPANQTSTLPIN</sequence>
<proteinExistence type="predicted"/>
<dbReference type="OrthoDB" id="5460374at2"/>
<protein>
    <submittedName>
        <fullName evidence="2">Uncharacterized protein</fullName>
    </submittedName>
</protein>
<organism evidence="2 3">
    <name type="scientific">Desulfovibrio litoralis DSM 11393</name>
    <dbReference type="NCBI Taxonomy" id="1121455"/>
    <lineage>
        <taxon>Bacteria</taxon>
        <taxon>Pseudomonadati</taxon>
        <taxon>Thermodesulfobacteriota</taxon>
        <taxon>Desulfovibrionia</taxon>
        <taxon>Desulfovibrionales</taxon>
        <taxon>Desulfovibrionaceae</taxon>
        <taxon>Desulfovibrio</taxon>
    </lineage>
</organism>
<keyword evidence="3" id="KW-1185">Reference proteome</keyword>
<dbReference type="AlphaFoldDB" id="A0A1M7T1F9"/>
<keyword evidence="1" id="KW-0472">Membrane</keyword>
<reference evidence="2 3" key="1">
    <citation type="submission" date="2016-12" db="EMBL/GenBank/DDBJ databases">
        <authorList>
            <person name="Song W.-J."/>
            <person name="Kurnit D.M."/>
        </authorList>
    </citation>
    <scope>NUCLEOTIDE SEQUENCE [LARGE SCALE GENOMIC DNA]</scope>
    <source>
        <strain evidence="2 3">DSM 11393</strain>
    </source>
</reference>
<accession>A0A1M7T1F9</accession>
<dbReference type="RefSeq" id="WP_072697127.1">
    <property type="nucleotide sequence ID" value="NZ_FRDI01000006.1"/>
</dbReference>
<keyword evidence="1" id="KW-0812">Transmembrane</keyword>
<gene>
    <name evidence="2" type="ORF">SAMN02745728_01436</name>
</gene>
<evidence type="ECO:0000313" key="2">
    <source>
        <dbReference type="EMBL" id="SHN64548.1"/>
    </source>
</evidence>
<dbReference type="Proteomes" id="UP000186469">
    <property type="component" value="Unassembled WGS sequence"/>
</dbReference>
<keyword evidence="1" id="KW-1133">Transmembrane helix</keyword>
<evidence type="ECO:0000313" key="3">
    <source>
        <dbReference type="Proteomes" id="UP000186469"/>
    </source>
</evidence>
<name>A0A1M7T1F9_9BACT</name>
<dbReference type="EMBL" id="FRDI01000006">
    <property type="protein sequence ID" value="SHN64548.1"/>
    <property type="molecule type" value="Genomic_DNA"/>
</dbReference>
<feature type="transmembrane region" description="Helical" evidence="1">
    <location>
        <begin position="7"/>
        <end position="27"/>
    </location>
</feature>